<dbReference type="Proteomes" id="UP000314616">
    <property type="component" value="Chromosome"/>
</dbReference>
<organism evidence="1 2">
    <name type="scientific">Georgenia yuyongxinii</name>
    <dbReference type="NCBI Taxonomy" id="2589797"/>
    <lineage>
        <taxon>Bacteria</taxon>
        <taxon>Bacillati</taxon>
        <taxon>Actinomycetota</taxon>
        <taxon>Actinomycetes</taxon>
        <taxon>Micrococcales</taxon>
        <taxon>Bogoriellaceae</taxon>
        <taxon>Georgenia</taxon>
    </lineage>
</organism>
<gene>
    <name evidence="1" type="ORF">FE374_03730</name>
</gene>
<name>A0A5B8C1E5_9MICO</name>
<proteinExistence type="predicted"/>
<accession>A0A5B8C1E5</accession>
<dbReference type="EMBL" id="CP040915">
    <property type="protein sequence ID" value="QDC23860.1"/>
    <property type="molecule type" value="Genomic_DNA"/>
</dbReference>
<protein>
    <submittedName>
        <fullName evidence="1">Uncharacterized protein</fullName>
    </submittedName>
</protein>
<reference evidence="1 2" key="1">
    <citation type="submission" date="2019-05" db="EMBL/GenBank/DDBJ databases">
        <title>Georgenia *** sp. nov., and Georgenia *** sp. nov., isolated from the intestinal contents of plateau pika (Ochotona curzoniae) in the Qinghai-Tibet plateau of China.</title>
        <authorList>
            <person name="Tian Z."/>
        </authorList>
    </citation>
    <scope>NUCLEOTIDE SEQUENCE [LARGE SCALE GENOMIC DNA]</scope>
    <source>
        <strain evidence="1 2">Z443</strain>
    </source>
</reference>
<sequence>MTRAEVMGFVRSRVGVVNGDCSRLDHIVVTLVAGRYEIRDHVSSINDPFHEALAGRGHPLGGRHAWGLAGGLAKHRMRAESTTLRPA</sequence>
<dbReference type="RefSeq" id="WP_139927302.1">
    <property type="nucleotide sequence ID" value="NZ_CP040915.1"/>
</dbReference>
<evidence type="ECO:0000313" key="2">
    <source>
        <dbReference type="Proteomes" id="UP000314616"/>
    </source>
</evidence>
<dbReference type="AlphaFoldDB" id="A0A5B8C1E5"/>
<dbReference type="KEGG" id="gyu:FE374_03730"/>
<evidence type="ECO:0000313" key="1">
    <source>
        <dbReference type="EMBL" id="QDC23860.1"/>
    </source>
</evidence>